<evidence type="ECO:0000256" key="1">
    <source>
        <dbReference type="ARBA" id="ARBA00001164"/>
    </source>
</evidence>
<evidence type="ECO:0000256" key="7">
    <source>
        <dbReference type="ARBA" id="ARBA00023141"/>
    </source>
</evidence>
<keyword evidence="7 9" id="KW-0057">Aromatic amino acid biosynthesis</keyword>
<dbReference type="InterPro" id="IPR011060">
    <property type="entry name" value="RibuloseP-bd_barrel"/>
</dbReference>
<keyword evidence="8 9" id="KW-0413">Isomerase</keyword>
<feature type="domain" description="N-(5'phosphoribosyl) anthranilate isomerase (PRAI)" evidence="10">
    <location>
        <begin position="5"/>
        <end position="209"/>
    </location>
</feature>
<dbReference type="Gene3D" id="3.20.20.70">
    <property type="entry name" value="Aldolase class I"/>
    <property type="match status" value="1"/>
</dbReference>
<sequence length="226" mass="25404">MTWIKICGFQCEEELHAIQDLDLNAVGFVLVPGRRRTVSKANLRNMIHLVPSHLFTVGVMMDPTLQEIEDWLTEFPLRAIQLHGVESPSFCAEVKKRFSIQLIKTFHVDHQGTSTSPSSYLPWIDLALLDSVVKGKRGGTGTSFQWKQVIPPFQKECIQANLPLWIAGGLQESNIIDLLQMYTPDGVDLSSSVEIHGKKDLYLMSSFIERVRKHGSTNSQNNGSNQ</sequence>
<dbReference type="AlphaFoldDB" id="A0A4R3L7B9"/>
<evidence type="ECO:0000259" key="10">
    <source>
        <dbReference type="Pfam" id="PF00697"/>
    </source>
</evidence>
<dbReference type="EC" id="5.3.1.24" evidence="3 9"/>
<accession>A0A4R3L7B9</accession>
<dbReference type="InterPro" id="IPR001240">
    <property type="entry name" value="PRAI_dom"/>
</dbReference>
<comment type="pathway">
    <text evidence="2 9">Amino-acid biosynthesis; L-tryptophan biosynthesis; L-tryptophan from chorismate: step 3/5.</text>
</comment>
<dbReference type="RefSeq" id="WP_165875948.1">
    <property type="nucleotide sequence ID" value="NZ_SMAG01000007.1"/>
</dbReference>
<dbReference type="Pfam" id="PF00697">
    <property type="entry name" value="PRAI"/>
    <property type="match status" value="1"/>
</dbReference>
<evidence type="ECO:0000256" key="2">
    <source>
        <dbReference type="ARBA" id="ARBA00004664"/>
    </source>
</evidence>
<dbReference type="Proteomes" id="UP000294937">
    <property type="component" value="Unassembled WGS sequence"/>
</dbReference>
<protein>
    <recommendedName>
        <fullName evidence="4 9">N-(5'-phosphoribosyl)anthranilate isomerase</fullName>
        <shortName evidence="9">PRAI</shortName>
        <ecNumber evidence="3 9">5.3.1.24</ecNumber>
    </recommendedName>
</protein>
<keyword evidence="6 9" id="KW-0822">Tryptophan biosynthesis</keyword>
<name>A0A4R3L7B9_9BACL</name>
<dbReference type="InterPro" id="IPR044643">
    <property type="entry name" value="TrpF_fam"/>
</dbReference>
<gene>
    <name evidence="9" type="primary">trpF</name>
    <name evidence="11" type="ORF">EDD58_10732</name>
</gene>
<comment type="similarity">
    <text evidence="9">Belongs to the TrpF family.</text>
</comment>
<dbReference type="EMBL" id="SMAG01000007">
    <property type="protein sequence ID" value="TCS93386.1"/>
    <property type="molecule type" value="Genomic_DNA"/>
</dbReference>
<reference evidence="11 12" key="1">
    <citation type="submission" date="2019-03" db="EMBL/GenBank/DDBJ databases">
        <title>Genomic Encyclopedia of Type Strains, Phase IV (KMG-IV): sequencing the most valuable type-strain genomes for metagenomic binning, comparative biology and taxonomic classification.</title>
        <authorList>
            <person name="Goeker M."/>
        </authorList>
    </citation>
    <scope>NUCLEOTIDE SEQUENCE [LARGE SCALE GENOMIC DNA]</scope>
    <source>
        <strain evidence="11 12">DSM 45707</strain>
    </source>
</reference>
<proteinExistence type="inferred from homology"/>
<dbReference type="SUPFAM" id="SSF51366">
    <property type="entry name" value="Ribulose-phoshate binding barrel"/>
    <property type="match status" value="1"/>
</dbReference>
<evidence type="ECO:0000313" key="12">
    <source>
        <dbReference type="Proteomes" id="UP000294937"/>
    </source>
</evidence>
<dbReference type="CDD" id="cd00405">
    <property type="entry name" value="PRAI"/>
    <property type="match status" value="1"/>
</dbReference>
<comment type="caution">
    <text evidence="11">The sequence shown here is derived from an EMBL/GenBank/DDBJ whole genome shotgun (WGS) entry which is preliminary data.</text>
</comment>
<dbReference type="InterPro" id="IPR013785">
    <property type="entry name" value="Aldolase_TIM"/>
</dbReference>
<evidence type="ECO:0000256" key="3">
    <source>
        <dbReference type="ARBA" id="ARBA00012572"/>
    </source>
</evidence>
<dbReference type="GO" id="GO:0004640">
    <property type="term" value="F:phosphoribosylanthranilate isomerase activity"/>
    <property type="evidence" value="ECO:0007669"/>
    <property type="project" value="UniProtKB-UniRule"/>
</dbReference>
<evidence type="ECO:0000313" key="11">
    <source>
        <dbReference type="EMBL" id="TCS93386.1"/>
    </source>
</evidence>
<organism evidence="11 12">
    <name type="scientific">Hazenella coriacea</name>
    <dbReference type="NCBI Taxonomy" id="1179467"/>
    <lineage>
        <taxon>Bacteria</taxon>
        <taxon>Bacillati</taxon>
        <taxon>Bacillota</taxon>
        <taxon>Bacilli</taxon>
        <taxon>Bacillales</taxon>
        <taxon>Thermoactinomycetaceae</taxon>
        <taxon>Hazenella</taxon>
    </lineage>
</organism>
<dbReference type="PANTHER" id="PTHR42894">
    <property type="entry name" value="N-(5'-PHOSPHORIBOSYL)ANTHRANILATE ISOMERASE"/>
    <property type="match status" value="1"/>
</dbReference>
<dbReference type="PANTHER" id="PTHR42894:SF1">
    <property type="entry name" value="N-(5'-PHOSPHORIBOSYL)ANTHRANILATE ISOMERASE"/>
    <property type="match status" value="1"/>
</dbReference>
<evidence type="ECO:0000256" key="8">
    <source>
        <dbReference type="ARBA" id="ARBA00023235"/>
    </source>
</evidence>
<evidence type="ECO:0000256" key="5">
    <source>
        <dbReference type="ARBA" id="ARBA00022605"/>
    </source>
</evidence>
<evidence type="ECO:0000256" key="6">
    <source>
        <dbReference type="ARBA" id="ARBA00022822"/>
    </source>
</evidence>
<keyword evidence="12" id="KW-1185">Reference proteome</keyword>
<dbReference type="UniPathway" id="UPA00035">
    <property type="reaction ID" value="UER00042"/>
</dbReference>
<dbReference type="HAMAP" id="MF_00135">
    <property type="entry name" value="PRAI"/>
    <property type="match status" value="1"/>
</dbReference>
<dbReference type="GO" id="GO:0000162">
    <property type="term" value="P:L-tryptophan biosynthetic process"/>
    <property type="evidence" value="ECO:0007669"/>
    <property type="project" value="UniProtKB-UniRule"/>
</dbReference>
<comment type="catalytic activity">
    <reaction evidence="1 9">
        <text>N-(5-phospho-beta-D-ribosyl)anthranilate = 1-(2-carboxyphenylamino)-1-deoxy-D-ribulose 5-phosphate</text>
        <dbReference type="Rhea" id="RHEA:21540"/>
        <dbReference type="ChEBI" id="CHEBI:18277"/>
        <dbReference type="ChEBI" id="CHEBI:58613"/>
        <dbReference type="EC" id="5.3.1.24"/>
    </reaction>
</comment>
<keyword evidence="5 9" id="KW-0028">Amino-acid biosynthesis</keyword>
<evidence type="ECO:0000256" key="4">
    <source>
        <dbReference type="ARBA" id="ARBA00022272"/>
    </source>
</evidence>
<evidence type="ECO:0000256" key="9">
    <source>
        <dbReference type="HAMAP-Rule" id="MF_00135"/>
    </source>
</evidence>